<name>A0A8S5N8S3_9CAUD</name>
<evidence type="ECO:0000256" key="1">
    <source>
        <dbReference type="ARBA" id="ARBA00022801"/>
    </source>
</evidence>
<dbReference type="SMART" id="SM00490">
    <property type="entry name" value="HELICc"/>
    <property type="match status" value="1"/>
</dbReference>
<dbReference type="PROSITE" id="PS51192">
    <property type="entry name" value="HELICASE_ATP_BIND_1"/>
    <property type="match status" value="1"/>
</dbReference>
<dbReference type="SUPFAM" id="SSF52540">
    <property type="entry name" value="P-loop containing nucleoside triphosphate hydrolases"/>
    <property type="match status" value="2"/>
</dbReference>
<dbReference type="InterPro" id="IPR027417">
    <property type="entry name" value="P-loop_NTPase"/>
</dbReference>
<accession>A0A8S5N8S3</accession>
<dbReference type="CDD" id="cd18793">
    <property type="entry name" value="SF2_C_SNF"/>
    <property type="match status" value="1"/>
</dbReference>
<dbReference type="Pfam" id="PF00271">
    <property type="entry name" value="Helicase_C"/>
    <property type="match status" value="1"/>
</dbReference>
<dbReference type="Gene3D" id="3.40.50.300">
    <property type="entry name" value="P-loop containing nucleotide triphosphate hydrolases"/>
    <property type="match status" value="1"/>
</dbReference>
<sequence length="617" mass="68616">MSAFSVQLAAMPLAPFRSIPRSTLDSLGNTAPGVGSTLNGRYRSMMRAYKAPDGLRACVEYKYKETVKAMGGQWDPFHKEWVLPYSLDTWQGLLLAVPGIEGDAAVKKDFEMPVAVEKKIISGIGPMPLKTGITPFGHQYAAYAEALNLFHQGRCGYGFFFEMGCGKSLTAVAVAGQLYLEKQIRTLLIVAPLSVIPVWPREFGDYAGYPYSVTVLDDSSRKKKLEKLKAAKGKPGLCVVAINYESCWRLETELLAFGFDMIIADEGQRIKDPLSKQSKALHHLGDQARYKLDLTGTPVSNSPLDYFSQYRFMDREIFGDSWYAFRGNYAFMGQGTNHATGKTYSQVIGYRNLGDLVTKAHSIAYRVTKEQALDLPDQLDETLYCHFEAPAARAYRDLVKDSIAELDNLPAVTAQHVITQLLRLSQICGGFVKLDTEGYENDPNAGKLIPISKAKIKLFEELLGDLLSVEGKKVVVFARFTAEIKLLREVLEKQLGADGYRMIDGSVPKDVRGEYVEDFQKNPAIRVFLAQIQTAGLGITLTAADTTVYYSTDYSYAAYEQSRARTHRIGQKNNCTYIHLVVKDTVDEKILEALSQKKSIADLCVDNYQKLLGGTKK</sequence>
<reference evidence="4" key="1">
    <citation type="journal article" date="2021" name="Proc. Natl. Acad. Sci. U.S.A.">
        <title>A Catalog of Tens of Thousands of Viruses from Human Metagenomes Reveals Hidden Associations with Chronic Diseases.</title>
        <authorList>
            <person name="Tisza M.J."/>
            <person name="Buck C.B."/>
        </authorList>
    </citation>
    <scope>NUCLEOTIDE SEQUENCE</scope>
    <source>
        <strain evidence="4">Ct5kl10</strain>
    </source>
</reference>
<dbReference type="InterPro" id="IPR001650">
    <property type="entry name" value="Helicase_C-like"/>
</dbReference>
<dbReference type="EMBL" id="BK015091">
    <property type="protein sequence ID" value="DAD90656.1"/>
    <property type="molecule type" value="Genomic_DNA"/>
</dbReference>
<dbReference type="GO" id="GO:0005524">
    <property type="term" value="F:ATP binding"/>
    <property type="evidence" value="ECO:0007669"/>
    <property type="project" value="InterPro"/>
</dbReference>
<evidence type="ECO:0000259" key="2">
    <source>
        <dbReference type="PROSITE" id="PS51192"/>
    </source>
</evidence>
<feature type="domain" description="Helicase C-terminal" evidence="3">
    <location>
        <begin position="450"/>
        <end position="612"/>
    </location>
</feature>
<proteinExistence type="predicted"/>
<protein>
    <submittedName>
        <fullName evidence="4">Chromatin remodeling complex ATPase</fullName>
    </submittedName>
</protein>
<dbReference type="InterPro" id="IPR014001">
    <property type="entry name" value="Helicase_ATP-bd"/>
</dbReference>
<dbReference type="Gene3D" id="3.40.50.10810">
    <property type="entry name" value="Tandem AAA-ATPase domain"/>
    <property type="match status" value="1"/>
</dbReference>
<dbReference type="SMART" id="SM00487">
    <property type="entry name" value="DEXDc"/>
    <property type="match status" value="1"/>
</dbReference>
<dbReference type="InterPro" id="IPR038718">
    <property type="entry name" value="SNF2-like_sf"/>
</dbReference>
<evidence type="ECO:0000313" key="4">
    <source>
        <dbReference type="EMBL" id="DAD90656.1"/>
    </source>
</evidence>
<evidence type="ECO:0000259" key="3">
    <source>
        <dbReference type="PROSITE" id="PS51194"/>
    </source>
</evidence>
<dbReference type="PANTHER" id="PTHR10799">
    <property type="entry name" value="SNF2/RAD54 HELICASE FAMILY"/>
    <property type="match status" value="1"/>
</dbReference>
<dbReference type="InterPro" id="IPR049730">
    <property type="entry name" value="SNF2/RAD54-like_C"/>
</dbReference>
<dbReference type="GO" id="GO:0016787">
    <property type="term" value="F:hydrolase activity"/>
    <property type="evidence" value="ECO:0007669"/>
    <property type="project" value="UniProtKB-KW"/>
</dbReference>
<feature type="domain" description="Helicase ATP-binding" evidence="2">
    <location>
        <begin position="162"/>
        <end position="316"/>
    </location>
</feature>
<dbReference type="PROSITE" id="PS51194">
    <property type="entry name" value="HELICASE_CTER"/>
    <property type="match status" value="1"/>
</dbReference>
<dbReference type="Pfam" id="PF00176">
    <property type="entry name" value="SNF2-rel_dom"/>
    <property type="match status" value="1"/>
</dbReference>
<dbReference type="InterPro" id="IPR000330">
    <property type="entry name" value="SNF2_N"/>
</dbReference>
<organism evidence="4">
    <name type="scientific">Myoviridae sp. ct5kl10</name>
    <dbReference type="NCBI Taxonomy" id="2826615"/>
    <lineage>
        <taxon>Viruses</taxon>
        <taxon>Duplodnaviria</taxon>
        <taxon>Heunggongvirae</taxon>
        <taxon>Uroviricota</taxon>
        <taxon>Caudoviricetes</taxon>
    </lineage>
</organism>
<keyword evidence="1" id="KW-0378">Hydrolase</keyword>